<accession>A0ABT7CQB8</accession>
<evidence type="ECO:0000313" key="4">
    <source>
        <dbReference type="Proteomes" id="UP001228581"/>
    </source>
</evidence>
<organism evidence="3 4">
    <name type="scientific">Xanthocytophaga flava</name>
    <dbReference type="NCBI Taxonomy" id="3048013"/>
    <lineage>
        <taxon>Bacteria</taxon>
        <taxon>Pseudomonadati</taxon>
        <taxon>Bacteroidota</taxon>
        <taxon>Cytophagia</taxon>
        <taxon>Cytophagales</taxon>
        <taxon>Rhodocytophagaceae</taxon>
        <taxon>Xanthocytophaga</taxon>
    </lineage>
</organism>
<proteinExistence type="predicted"/>
<evidence type="ECO:0000313" key="3">
    <source>
        <dbReference type="EMBL" id="MDJ1495927.1"/>
    </source>
</evidence>
<evidence type="ECO:0000256" key="2">
    <source>
        <dbReference type="SAM" id="SignalP"/>
    </source>
</evidence>
<feature type="compositionally biased region" description="Basic and acidic residues" evidence="1">
    <location>
        <begin position="1729"/>
        <end position="1750"/>
    </location>
</feature>
<feature type="chain" id="PRO_5045054571" evidence="2">
    <location>
        <begin position="22"/>
        <end position="1758"/>
    </location>
</feature>
<name>A0ABT7CQB8_9BACT</name>
<keyword evidence="4" id="KW-1185">Reference proteome</keyword>
<feature type="compositionally biased region" description="Basic and acidic residues" evidence="1">
    <location>
        <begin position="1645"/>
        <end position="1697"/>
    </location>
</feature>
<protein>
    <submittedName>
        <fullName evidence="3">Uncharacterized protein</fullName>
    </submittedName>
</protein>
<sequence>MKKKVYILLVFNLLATILTYAQSFKISDKQEEFVADVSKMLASTKNEKLTQLGSDFGTAWNSLNEAQRTKIIAVTQKMNVKKYRVSPHYESLFGALTYAITKENTPADEYSKLLNVIEKSVNQFDGKTLAEVLKNMSVFFENKALYSTHYSSLQVTGGSYTFEFIGEAAPSEVLPPAEEPKEEKKVEEVVVETPKKDDKKTPAKNTVTKNTAKPKKVDDGWGSFDDKPAEDASKKSADDGWGSFDSKDDKKTANKTNDDGWGSFDDKPKTSSKTKNKTSNTNNKSTAQAKQNDGWGDAPVEEKKPQTDDWGTPATDSEQKTDANSGWGDNFQTPESTFLQSTLPQVSGPVLVLTKADFTFISPHDSAALIGTSGSVMLQNGTFVGKGGKFDWSTAGKPEIYVELKDFSFNVKKSQLSADNVTLHYPEKIETPVPGVFQFASKKHSSPATAEYPKFTSLYSNIVIKDIGPNLVYKGGFSLAGRKMSSKSLYGKMCSLSYVKDGQTKFKTRGTQYEFQDSTIVGQQVSVTIPMRRDSIYHPAARMTYKPFSKQLRLNQKNDGFQNTPYINSFHKVDIVMDGLQWNPDSSEINFYTLNARMEVPGILESHDFYDSTRYFDLRGMYSFHPLQILASQAKKAKRTTFTITELATTYKLNPSVVRNAMIRMMQGGFVDYNSDMDEVRMTRKGDHNVLAGNKKRDYDSFVINSYIKDKPNASLDLQTNTLTVRGVEKFPLSEKLEVYVLPRSKEIQLLKDRNFLLEGEVQAGNFRFKGSGFSFLYDEFTVEMNQIDTILFTPKEAKGKSDSVQLGSEIRYSAGTLYINKPDNKAGLRDYPEYPRLNVQSGAAIYFDQKDRINGSYNRNVRFEVPSITLDSLNSKNPEYKGTFYSDGIFPEFEEDLIAMSDNSLGFKHKVPSGTYQLFGSEDSRMIFAGDLIMDRKGLRASGRIDHLNTTLTAKDIVFTPDSVFARGPQADIKAATLGAVAVPKATVKDFKLTWKAKVDSMMISSTKTPFEIYKETGASFSGTMVVRRNGLFADGQFDRPDSDINSPSFAFEKNKFSAGDAEFRIKSKTLTKPSLLANFVNVNFDMGKGMVEIKTSTNPDLIGFASLEFPYCEYKTSIQEATWLLDKKLVFMKGDVKTSTFTSNNPQHEGLTFNGSVAGYNIDKMTLSISGIPYIVSADARIYPSKGTVMITENAKMQPLSKAVLTLDTTTSYHKLVDGEIQILSRKKFAGNATYAYTNFEGKTFNVKMRDFETRTEEAKRKKDVPLEYTAATGIVDEGDKFYLTSRMLFKGAITMKSPRKYLDLDGFVKLDLKSTSSLADWISYKSKPEDEGVTITVDENLKSGETQMTVGVHVDKETSSVYTTFISAKSHADDKDILMATGQLTNNDEGNEFKVVDPERAKNNKYAGNQFILDDNTGKIRLEGNLRLFEDPGNYLPVSSGSGEIDLKTNKYTFNTLMGWNFPTSTQIYDEMAAGILEAKENEGVGQEAAEDNKERFLMKIAQIIGEKETQYWKDKLTIEYIPMPQISKRFALPLVLSNVDLLWNDESKSFGSVGKIGVSNIGNNDINSAFDGMVEIRKTAEGDQATIYLEVSSDKWYYMNYQQGQYSLLSSDENFNTVVSSKGKGGKSFTVALATENDVNGFKDHFNDTHNKGKEIPKKEKSVVKKEEPKKEEPKKEDSKIKEKPKADDKLVEGEADENAQPEGEENTPPKESKKEKEKKKKSDKKADSKADAKEKKKKEEKPKTIDEEEEDGF</sequence>
<comment type="caution">
    <text evidence="3">The sequence shown here is derived from an EMBL/GenBank/DDBJ whole genome shotgun (WGS) entry which is preliminary data.</text>
</comment>
<feature type="compositionally biased region" description="Low complexity" evidence="1">
    <location>
        <begin position="277"/>
        <end position="286"/>
    </location>
</feature>
<keyword evidence="2" id="KW-0732">Signal</keyword>
<dbReference type="EMBL" id="JASJOT010000018">
    <property type="protein sequence ID" value="MDJ1495927.1"/>
    <property type="molecule type" value="Genomic_DNA"/>
</dbReference>
<reference evidence="3 4" key="1">
    <citation type="submission" date="2023-05" db="EMBL/GenBank/DDBJ databases">
        <authorList>
            <person name="Zhang X."/>
        </authorList>
    </citation>
    <scope>NUCLEOTIDE SEQUENCE [LARGE SCALE GENOMIC DNA]</scope>
    <source>
        <strain evidence="3 4">DM2B3-1</strain>
    </source>
</reference>
<dbReference type="Proteomes" id="UP001228581">
    <property type="component" value="Unassembled WGS sequence"/>
</dbReference>
<feature type="signal peptide" evidence="2">
    <location>
        <begin position="1"/>
        <end position="21"/>
    </location>
</feature>
<evidence type="ECO:0000256" key="1">
    <source>
        <dbReference type="SAM" id="MobiDB-lite"/>
    </source>
</evidence>
<feature type="region of interest" description="Disordered" evidence="1">
    <location>
        <begin position="173"/>
        <end position="335"/>
    </location>
</feature>
<dbReference type="RefSeq" id="WP_314000351.1">
    <property type="nucleotide sequence ID" value="NZ_JASJOT010000018.1"/>
</dbReference>
<feature type="compositionally biased region" description="Basic and acidic residues" evidence="1">
    <location>
        <begin position="245"/>
        <end position="269"/>
    </location>
</feature>
<feature type="compositionally biased region" description="Acidic residues" evidence="1">
    <location>
        <begin position="1698"/>
        <end position="1710"/>
    </location>
</feature>
<gene>
    <name evidence="3" type="ORF">QNI19_23535</name>
</gene>
<feature type="compositionally biased region" description="Basic and acidic residues" evidence="1">
    <location>
        <begin position="215"/>
        <end position="238"/>
    </location>
</feature>
<feature type="compositionally biased region" description="Basic and acidic residues" evidence="1">
    <location>
        <begin position="178"/>
        <end position="201"/>
    </location>
</feature>
<feature type="region of interest" description="Disordered" evidence="1">
    <location>
        <begin position="1644"/>
        <end position="1758"/>
    </location>
</feature>